<dbReference type="PANTHER" id="PTHR40691">
    <property type="entry name" value="(NA+)-NQR MATURATION NQRM"/>
    <property type="match status" value="1"/>
</dbReference>
<evidence type="ECO:0000256" key="1">
    <source>
        <dbReference type="SAM" id="Phobius"/>
    </source>
</evidence>
<evidence type="ECO:0000313" key="2">
    <source>
        <dbReference type="EMBL" id="GGI77173.1"/>
    </source>
</evidence>
<dbReference type="Pfam" id="PF04400">
    <property type="entry name" value="NqrM"/>
    <property type="match status" value="1"/>
</dbReference>
<dbReference type="EMBL" id="BMPZ01000002">
    <property type="protein sequence ID" value="GGI77173.1"/>
    <property type="molecule type" value="Genomic_DNA"/>
</dbReference>
<keyword evidence="1" id="KW-1133">Transmembrane helix</keyword>
<keyword evidence="1" id="KW-0812">Transmembrane</keyword>
<dbReference type="AlphaFoldDB" id="A0A917NA76"/>
<feature type="transmembrane region" description="Helical" evidence="1">
    <location>
        <begin position="6"/>
        <end position="24"/>
    </location>
</feature>
<comment type="caution">
    <text evidence="2">The sequence shown here is derived from an EMBL/GenBank/DDBJ whole genome shotgun (WGS) entry which is preliminary data.</text>
</comment>
<reference evidence="2" key="2">
    <citation type="submission" date="2020-09" db="EMBL/GenBank/DDBJ databases">
        <authorList>
            <person name="Sun Q."/>
            <person name="Ohkuma M."/>
        </authorList>
    </citation>
    <scope>NUCLEOTIDE SEQUENCE</scope>
    <source>
        <strain evidence="2">JCM 30804</strain>
    </source>
</reference>
<gene>
    <name evidence="2" type="ORF">GCM10009332_13100</name>
</gene>
<evidence type="ECO:0008006" key="4">
    <source>
        <dbReference type="Google" id="ProtNLM"/>
    </source>
</evidence>
<proteinExistence type="predicted"/>
<organism evidence="2 3">
    <name type="scientific">Shewanella gelidii</name>
    <dbReference type="NCBI Taxonomy" id="1642821"/>
    <lineage>
        <taxon>Bacteria</taxon>
        <taxon>Pseudomonadati</taxon>
        <taxon>Pseudomonadota</taxon>
        <taxon>Gammaproteobacteria</taxon>
        <taxon>Alteromonadales</taxon>
        <taxon>Shewanellaceae</taxon>
        <taxon>Shewanella</taxon>
    </lineage>
</organism>
<keyword evidence="1" id="KW-0472">Membrane</keyword>
<dbReference type="PANTHER" id="PTHR40691:SF1">
    <property type="entry name" value="EXPORTED PROTEIN"/>
    <property type="match status" value="1"/>
</dbReference>
<accession>A0A917NA76</accession>
<keyword evidence="3" id="KW-1185">Reference proteome</keyword>
<reference evidence="2" key="1">
    <citation type="journal article" date="2014" name="Int. J. Syst. Evol. Microbiol.">
        <title>Complete genome sequence of Corynebacterium casei LMG S-19264T (=DSM 44701T), isolated from a smear-ripened cheese.</title>
        <authorList>
            <consortium name="US DOE Joint Genome Institute (JGI-PGF)"/>
            <person name="Walter F."/>
            <person name="Albersmeier A."/>
            <person name="Kalinowski J."/>
            <person name="Ruckert C."/>
        </authorList>
    </citation>
    <scope>NUCLEOTIDE SEQUENCE</scope>
    <source>
        <strain evidence="2">JCM 30804</strain>
    </source>
</reference>
<sequence length="93" mass="10092">MAEFFVTFGLLITTVLLMSVGYIVKRRSINGSCGGLASVGVDKVCNCPEPCSKRKARMAVESTLGKRVTKATVAKSAIASSKKSHRMYHKRIL</sequence>
<dbReference type="RefSeq" id="WP_188919040.1">
    <property type="nucleotide sequence ID" value="NZ_BMPZ01000002.1"/>
</dbReference>
<dbReference type="Proteomes" id="UP000613743">
    <property type="component" value="Unassembled WGS sequence"/>
</dbReference>
<dbReference type="InterPro" id="IPR007495">
    <property type="entry name" value="NqrM"/>
</dbReference>
<protein>
    <recommendedName>
        <fullName evidence="4">(Na+)-NQR maturation NqrM</fullName>
    </recommendedName>
</protein>
<evidence type="ECO:0000313" key="3">
    <source>
        <dbReference type="Proteomes" id="UP000613743"/>
    </source>
</evidence>
<name>A0A917NA76_9GAMM</name>